<dbReference type="STRING" id="1654360.EA58_01180"/>
<evidence type="ECO:0000313" key="2">
    <source>
        <dbReference type="Proteomes" id="UP000027192"/>
    </source>
</evidence>
<protein>
    <submittedName>
        <fullName evidence="1">Uncharacterized protein</fullName>
    </submittedName>
</protein>
<proteinExistence type="predicted"/>
<name>A0A066S0L9_9GAMM</name>
<dbReference type="EMBL" id="JMIB01000002">
    <property type="protein sequence ID" value="KDM93502.1"/>
    <property type="molecule type" value="Genomic_DNA"/>
</dbReference>
<evidence type="ECO:0000313" key="1">
    <source>
        <dbReference type="EMBL" id="KDM93502.1"/>
    </source>
</evidence>
<accession>A0A066S0L9</accession>
<organism evidence="1 2">
    <name type="scientific">Photobacterium galatheae</name>
    <dbReference type="NCBI Taxonomy" id="1654360"/>
    <lineage>
        <taxon>Bacteria</taxon>
        <taxon>Pseudomonadati</taxon>
        <taxon>Pseudomonadota</taxon>
        <taxon>Gammaproteobacteria</taxon>
        <taxon>Vibrionales</taxon>
        <taxon>Vibrionaceae</taxon>
        <taxon>Photobacterium</taxon>
    </lineage>
</organism>
<dbReference type="RefSeq" id="WP_036747868.1">
    <property type="nucleotide sequence ID" value="NZ_JAGSGC010000001.1"/>
</dbReference>
<dbReference type="AlphaFoldDB" id="A0A066S0L9"/>
<reference evidence="1 2" key="1">
    <citation type="submission" date="2014-04" db="EMBL/GenBank/DDBJ databases">
        <title>Draft genome sequence of Photobacterium halotolerans S2753: a solonamide, ngercheumicin and holomycin producer.</title>
        <authorList>
            <person name="Machado H.R."/>
            <person name="Gram L."/>
        </authorList>
    </citation>
    <scope>NUCLEOTIDE SEQUENCE [LARGE SCALE GENOMIC DNA]</scope>
    <source>
        <strain evidence="1 2">S2753</strain>
    </source>
</reference>
<sequence length="109" mass="12034">MSQRDIIIFFSNQLNASYVTTNKGYMNKSKSQLVAMFKKKKSSESASNNANFDKRPGLISVTDIGLAPDFDFDVRKNAGLAKSKGLNVEKESVLKEYAAKGYISTNGVR</sequence>
<gene>
    <name evidence="1" type="ORF">EA58_01180</name>
</gene>
<dbReference type="Proteomes" id="UP000027192">
    <property type="component" value="Unassembled WGS sequence"/>
</dbReference>
<dbReference type="OrthoDB" id="9848203at2"/>
<keyword evidence="2" id="KW-1185">Reference proteome</keyword>
<comment type="caution">
    <text evidence="1">The sequence shown here is derived from an EMBL/GenBank/DDBJ whole genome shotgun (WGS) entry which is preliminary data.</text>
</comment>